<reference evidence="2 3" key="1">
    <citation type="journal article" date="2014" name="PLoS Genet.">
        <title>Phylogenetically driven sequencing of extremely halophilic archaea reveals strategies for static and dynamic osmo-response.</title>
        <authorList>
            <person name="Becker E.A."/>
            <person name="Seitzer P.M."/>
            <person name="Tritt A."/>
            <person name="Larsen D."/>
            <person name="Krusor M."/>
            <person name="Yao A.I."/>
            <person name="Wu D."/>
            <person name="Madern D."/>
            <person name="Eisen J.A."/>
            <person name="Darling A.E."/>
            <person name="Facciotti M.T."/>
        </authorList>
    </citation>
    <scope>NUCLEOTIDE SEQUENCE [LARGE SCALE GENOMIC DNA]</scope>
    <source>
        <strain evidence="2 3">JCM 10478</strain>
    </source>
</reference>
<sequence>MSDPAFAFRIDEDARSWALYRQTETQERPVAACTRDETLWFALDREDGTGDREPVREDFLDAVGAAFLRGSAGRDWTLEPIFEALTWYESECLDELRELRNEAMSSRRPDADGRSMPSEAWDLVSKARSHFTQTDSRAFKAADPSTKDHDRGDHPDETALGEFGD</sequence>
<dbReference type="AlphaFoldDB" id="L9Y5K6"/>
<accession>L9Y5K6</accession>
<dbReference type="EMBL" id="AOID01000019">
    <property type="protein sequence ID" value="ELY68931.1"/>
    <property type="molecule type" value="Genomic_DNA"/>
</dbReference>
<dbReference type="RefSeq" id="WP_006430293.1">
    <property type="nucleotide sequence ID" value="NZ_AOID01000019.1"/>
</dbReference>
<dbReference type="OrthoDB" id="198528at2157"/>
<evidence type="ECO:0000313" key="3">
    <source>
        <dbReference type="Proteomes" id="UP000011632"/>
    </source>
</evidence>
<name>L9Y5K6_9EURY</name>
<protein>
    <submittedName>
        <fullName evidence="2">Uncharacterized protein</fullName>
    </submittedName>
</protein>
<dbReference type="STRING" id="1227496.C489_06178"/>
<evidence type="ECO:0000313" key="2">
    <source>
        <dbReference type="EMBL" id="ELY68931.1"/>
    </source>
</evidence>
<gene>
    <name evidence="2" type="ORF">C489_06178</name>
</gene>
<proteinExistence type="predicted"/>
<feature type="region of interest" description="Disordered" evidence="1">
    <location>
        <begin position="125"/>
        <end position="165"/>
    </location>
</feature>
<dbReference type="Proteomes" id="UP000011632">
    <property type="component" value="Unassembled WGS sequence"/>
</dbReference>
<keyword evidence="3" id="KW-1185">Reference proteome</keyword>
<comment type="caution">
    <text evidence="2">The sequence shown here is derived from an EMBL/GenBank/DDBJ whole genome shotgun (WGS) entry which is preliminary data.</text>
</comment>
<dbReference type="PATRIC" id="fig|1227496.3.peg.1247"/>
<evidence type="ECO:0000256" key="1">
    <source>
        <dbReference type="SAM" id="MobiDB-lite"/>
    </source>
</evidence>
<organism evidence="2 3">
    <name type="scientific">Natrinema versiforme JCM 10478</name>
    <dbReference type="NCBI Taxonomy" id="1227496"/>
    <lineage>
        <taxon>Archaea</taxon>
        <taxon>Methanobacteriati</taxon>
        <taxon>Methanobacteriota</taxon>
        <taxon>Stenosarchaea group</taxon>
        <taxon>Halobacteria</taxon>
        <taxon>Halobacteriales</taxon>
        <taxon>Natrialbaceae</taxon>
        <taxon>Natrinema</taxon>
    </lineage>
</organism>
<feature type="compositionally biased region" description="Basic and acidic residues" evidence="1">
    <location>
        <begin position="137"/>
        <end position="157"/>
    </location>
</feature>